<organism evidence="9 10">
    <name type="scientific">Pseudolactococcus reticulitermitis</name>
    <dbReference type="NCBI Taxonomy" id="2025039"/>
    <lineage>
        <taxon>Bacteria</taxon>
        <taxon>Bacillati</taxon>
        <taxon>Bacillota</taxon>
        <taxon>Bacilli</taxon>
        <taxon>Lactobacillales</taxon>
        <taxon>Streptococcaceae</taxon>
        <taxon>Pseudolactococcus</taxon>
    </lineage>
</organism>
<proteinExistence type="predicted"/>
<evidence type="ECO:0000313" key="9">
    <source>
        <dbReference type="EMBL" id="GAX47111.1"/>
    </source>
</evidence>
<gene>
    <name evidence="9" type="ORF">RsY01_693</name>
</gene>
<dbReference type="AlphaFoldDB" id="A0A224XBU1"/>
<feature type="transmembrane region" description="Helical" evidence="7">
    <location>
        <begin position="77"/>
        <end position="96"/>
    </location>
</feature>
<reference evidence="10" key="1">
    <citation type="submission" date="2017-08" db="EMBL/GenBank/DDBJ databases">
        <title>Draft genome sequence of Lactococcus sp. strain Rs-Y01, isolated from the gut of the lower termite Reticulitermes speratus.</title>
        <authorList>
            <person name="Ohkuma M."/>
            <person name="Yuki M."/>
        </authorList>
    </citation>
    <scope>NUCLEOTIDE SEQUENCE [LARGE SCALE GENOMIC DNA]</scope>
    <source>
        <strain evidence="10">Rs-Y01</strain>
    </source>
</reference>
<dbReference type="RefSeq" id="WP_094784155.1">
    <property type="nucleotide sequence ID" value="NZ_BEDT01000001.1"/>
</dbReference>
<feature type="transmembrane region" description="Helical" evidence="7">
    <location>
        <begin position="220"/>
        <end position="245"/>
    </location>
</feature>
<evidence type="ECO:0000256" key="2">
    <source>
        <dbReference type="ARBA" id="ARBA00022448"/>
    </source>
</evidence>
<dbReference type="GO" id="GO:0005886">
    <property type="term" value="C:plasma membrane"/>
    <property type="evidence" value="ECO:0007669"/>
    <property type="project" value="UniProtKB-SubCell"/>
</dbReference>
<dbReference type="Pfam" id="PF07690">
    <property type="entry name" value="MFS_1"/>
    <property type="match status" value="1"/>
</dbReference>
<dbReference type="Proteomes" id="UP000218689">
    <property type="component" value="Unassembled WGS sequence"/>
</dbReference>
<protein>
    <recommendedName>
        <fullName evidence="8">Major facilitator superfamily (MFS) profile domain-containing protein</fullName>
    </recommendedName>
</protein>
<feature type="transmembrane region" description="Helical" evidence="7">
    <location>
        <begin position="347"/>
        <end position="372"/>
    </location>
</feature>
<dbReference type="InterPro" id="IPR011701">
    <property type="entry name" value="MFS"/>
</dbReference>
<evidence type="ECO:0000256" key="7">
    <source>
        <dbReference type="SAM" id="Phobius"/>
    </source>
</evidence>
<comment type="caution">
    <text evidence="9">The sequence shown here is derived from an EMBL/GenBank/DDBJ whole genome shotgun (WGS) entry which is preliminary data.</text>
</comment>
<evidence type="ECO:0000313" key="10">
    <source>
        <dbReference type="Proteomes" id="UP000218689"/>
    </source>
</evidence>
<comment type="subcellular location">
    <subcellularLocation>
        <location evidence="1">Cell membrane</location>
        <topology evidence="1">Multi-pass membrane protein</topology>
    </subcellularLocation>
</comment>
<evidence type="ECO:0000256" key="6">
    <source>
        <dbReference type="ARBA" id="ARBA00023136"/>
    </source>
</evidence>
<dbReference type="Gene3D" id="1.20.1250.20">
    <property type="entry name" value="MFS general substrate transporter like domains"/>
    <property type="match status" value="2"/>
</dbReference>
<name>A0A224XBU1_9LACT</name>
<evidence type="ECO:0000256" key="4">
    <source>
        <dbReference type="ARBA" id="ARBA00022692"/>
    </source>
</evidence>
<keyword evidence="10" id="KW-1185">Reference proteome</keyword>
<dbReference type="SUPFAM" id="SSF103473">
    <property type="entry name" value="MFS general substrate transporter"/>
    <property type="match status" value="1"/>
</dbReference>
<feature type="transmembrane region" description="Helical" evidence="7">
    <location>
        <begin position="45"/>
        <end position="70"/>
    </location>
</feature>
<sequence>MKTISKPKSYQNMLPFLSLTLFMIGATIENSWLSSFLLSEGYSDLFIRQMMLMNGLIVAICSWLCSFLTIRFGSKKMFGVASLALIVTTLGILYSLQQHIAILLLIVYTLKGMVYPLFAYATLTLVIVTTAPYQLGKVTAYFWLAFNLGMTIIGPVLSSMLLKMMGISQLFYVATAIGVLGALLMLRVGKTSFQIKGKKNPKLLSELWAGLVIYQKQPKLCLALGAKIINTIGQFGFVIMMPIIFQAQGRSIVTWGAVWSVTFIANTLAGVLFGYLSDQLGWKRTVMYVGGPLTGMACLLILWSLYLTQSLPVVFAAFILFGIGLAGYGPLSALIPHMISGDKAIGVSVLNMGTGLSSVLGPGLVSILFFALGGIKTLLIFAILYFLSSFLLMPID</sequence>
<feature type="domain" description="Major facilitator superfamily (MFS) profile" evidence="8">
    <location>
        <begin position="11"/>
        <end position="396"/>
    </location>
</feature>
<feature type="transmembrane region" description="Helical" evidence="7">
    <location>
        <begin position="313"/>
        <end position="335"/>
    </location>
</feature>
<evidence type="ECO:0000256" key="3">
    <source>
        <dbReference type="ARBA" id="ARBA00022475"/>
    </source>
</evidence>
<accession>A0A224XBU1</accession>
<dbReference type="InterPro" id="IPR036259">
    <property type="entry name" value="MFS_trans_sf"/>
</dbReference>
<feature type="transmembrane region" description="Helical" evidence="7">
    <location>
        <begin position="257"/>
        <end position="276"/>
    </location>
</feature>
<keyword evidence="2" id="KW-0813">Transport</keyword>
<evidence type="ECO:0000256" key="5">
    <source>
        <dbReference type="ARBA" id="ARBA00022989"/>
    </source>
</evidence>
<dbReference type="EMBL" id="BEDT01000001">
    <property type="protein sequence ID" value="GAX47111.1"/>
    <property type="molecule type" value="Genomic_DNA"/>
</dbReference>
<dbReference type="InterPro" id="IPR020846">
    <property type="entry name" value="MFS_dom"/>
</dbReference>
<dbReference type="PROSITE" id="PS50850">
    <property type="entry name" value="MFS"/>
    <property type="match status" value="1"/>
</dbReference>
<feature type="transmembrane region" description="Helical" evidence="7">
    <location>
        <begin position="12"/>
        <end position="33"/>
    </location>
</feature>
<dbReference type="PANTHER" id="PTHR23513:SF6">
    <property type="entry name" value="MAJOR FACILITATOR SUPERFAMILY ASSOCIATED DOMAIN-CONTAINING PROTEIN"/>
    <property type="match status" value="1"/>
</dbReference>
<dbReference type="OrthoDB" id="3522477at2"/>
<feature type="transmembrane region" description="Helical" evidence="7">
    <location>
        <begin position="140"/>
        <end position="158"/>
    </location>
</feature>
<keyword evidence="5 7" id="KW-1133">Transmembrane helix</keyword>
<feature type="transmembrane region" description="Helical" evidence="7">
    <location>
        <begin position="378"/>
        <end position="395"/>
    </location>
</feature>
<evidence type="ECO:0000259" key="8">
    <source>
        <dbReference type="PROSITE" id="PS50850"/>
    </source>
</evidence>
<keyword evidence="3" id="KW-1003">Cell membrane</keyword>
<dbReference type="GO" id="GO:0022857">
    <property type="term" value="F:transmembrane transporter activity"/>
    <property type="evidence" value="ECO:0007669"/>
    <property type="project" value="InterPro"/>
</dbReference>
<keyword evidence="4 7" id="KW-0812">Transmembrane</keyword>
<feature type="transmembrane region" description="Helical" evidence="7">
    <location>
        <begin position="288"/>
        <end position="307"/>
    </location>
</feature>
<feature type="transmembrane region" description="Helical" evidence="7">
    <location>
        <begin position="102"/>
        <end position="128"/>
    </location>
</feature>
<evidence type="ECO:0000256" key="1">
    <source>
        <dbReference type="ARBA" id="ARBA00004651"/>
    </source>
</evidence>
<keyword evidence="6 7" id="KW-0472">Membrane</keyword>
<dbReference type="PANTHER" id="PTHR23513">
    <property type="entry name" value="INTEGRAL MEMBRANE EFFLUX PROTEIN-RELATED"/>
    <property type="match status" value="1"/>
</dbReference>
<feature type="transmembrane region" description="Helical" evidence="7">
    <location>
        <begin position="170"/>
        <end position="189"/>
    </location>
</feature>